<dbReference type="Pfam" id="PF00583">
    <property type="entry name" value="Acetyltransf_1"/>
    <property type="match status" value="1"/>
</dbReference>
<dbReference type="CDD" id="cd04301">
    <property type="entry name" value="NAT_SF"/>
    <property type="match status" value="1"/>
</dbReference>
<protein>
    <recommendedName>
        <fullName evidence="1">N-acetyltransferase domain-containing protein</fullName>
    </recommendedName>
</protein>
<dbReference type="EMBL" id="CP036280">
    <property type="protein sequence ID" value="QDU72998.1"/>
    <property type="molecule type" value="Genomic_DNA"/>
</dbReference>
<dbReference type="SUPFAM" id="SSF55729">
    <property type="entry name" value="Acyl-CoA N-acyltransferases (Nat)"/>
    <property type="match status" value="1"/>
</dbReference>
<evidence type="ECO:0000313" key="2">
    <source>
        <dbReference type="EMBL" id="QDU72998.1"/>
    </source>
</evidence>
<sequence length="165" mass="18083">MPDMLVKLYELPDHRELIRNLADQGIVIRRISAHERRHLLRFANDEFQPAWADECNAAFSNTPVSCFIAVENEQIIGFACYDVTRKGYFGPTGVADTARGKGVGKALLLAALWALWHEGYAYGIIGGVGPADFYARACNATEIPGSSPGIYANRITSELDPPANN</sequence>
<dbReference type="AlphaFoldDB" id="A0A518C1A7"/>
<proteinExistence type="predicted"/>
<dbReference type="Gene3D" id="3.40.630.30">
    <property type="match status" value="1"/>
</dbReference>
<dbReference type="Proteomes" id="UP000320386">
    <property type="component" value="Chromosome"/>
</dbReference>
<dbReference type="InterPro" id="IPR000182">
    <property type="entry name" value="GNAT_dom"/>
</dbReference>
<dbReference type="PROSITE" id="PS51186">
    <property type="entry name" value="GNAT"/>
    <property type="match status" value="1"/>
</dbReference>
<dbReference type="GO" id="GO:0016747">
    <property type="term" value="F:acyltransferase activity, transferring groups other than amino-acyl groups"/>
    <property type="evidence" value="ECO:0007669"/>
    <property type="project" value="InterPro"/>
</dbReference>
<name>A0A518C1A7_9BACT</name>
<evidence type="ECO:0000313" key="3">
    <source>
        <dbReference type="Proteomes" id="UP000320386"/>
    </source>
</evidence>
<dbReference type="RefSeq" id="WP_145447139.1">
    <property type="nucleotide sequence ID" value="NZ_CP036280.1"/>
</dbReference>
<dbReference type="InterPro" id="IPR016181">
    <property type="entry name" value="Acyl_CoA_acyltransferase"/>
</dbReference>
<reference evidence="2 3" key="1">
    <citation type="submission" date="2019-02" db="EMBL/GenBank/DDBJ databases">
        <title>Deep-cultivation of Planctomycetes and their phenomic and genomic characterization uncovers novel biology.</title>
        <authorList>
            <person name="Wiegand S."/>
            <person name="Jogler M."/>
            <person name="Boedeker C."/>
            <person name="Pinto D."/>
            <person name="Vollmers J."/>
            <person name="Rivas-Marin E."/>
            <person name="Kohn T."/>
            <person name="Peeters S.H."/>
            <person name="Heuer A."/>
            <person name="Rast P."/>
            <person name="Oberbeckmann S."/>
            <person name="Bunk B."/>
            <person name="Jeske O."/>
            <person name="Meyerdierks A."/>
            <person name="Storesund J.E."/>
            <person name="Kallscheuer N."/>
            <person name="Luecker S."/>
            <person name="Lage O.M."/>
            <person name="Pohl T."/>
            <person name="Merkel B.J."/>
            <person name="Hornburger P."/>
            <person name="Mueller R.-W."/>
            <person name="Bruemmer F."/>
            <person name="Labrenz M."/>
            <person name="Spormann A.M."/>
            <person name="Op den Camp H."/>
            <person name="Overmann J."/>
            <person name="Amann R."/>
            <person name="Jetten M.S.M."/>
            <person name="Mascher T."/>
            <person name="Medema M.H."/>
            <person name="Devos D.P."/>
            <person name="Kaster A.-K."/>
            <person name="Ovreas L."/>
            <person name="Rohde M."/>
            <person name="Galperin M.Y."/>
            <person name="Jogler C."/>
        </authorList>
    </citation>
    <scope>NUCLEOTIDE SEQUENCE [LARGE SCALE GENOMIC DNA]</scope>
    <source>
        <strain evidence="2 3">Pan265</strain>
    </source>
</reference>
<organism evidence="2 3">
    <name type="scientific">Mucisphaera calidilacus</name>
    <dbReference type="NCBI Taxonomy" id="2527982"/>
    <lineage>
        <taxon>Bacteria</taxon>
        <taxon>Pseudomonadati</taxon>
        <taxon>Planctomycetota</taxon>
        <taxon>Phycisphaerae</taxon>
        <taxon>Phycisphaerales</taxon>
        <taxon>Phycisphaeraceae</taxon>
        <taxon>Mucisphaera</taxon>
    </lineage>
</organism>
<dbReference type="KEGG" id="mcad:Pan265_28760"/>
<gene>
    <name evidence="2" type="ORF">Pan265_28760</name>
</gene>
<keyword evidence="3" id="KW-1185">Reference proteome</keyword>
<evidence type="ECO:0000259" key="1">
    <source>
        <dbReference type="PROSITE" id="PS51186"/>
    </source>
</evidence>
<dbReference type="OrthoDB" id="241885at2"/>
<feature type="domain" description="N-acetyltransferase" evidence="1">
    <location>
        <begin position="26"/>
        <end position="162"/>
    </location>
</feature>
<accession>A0A518C1A7</accession>